<dbReference type="InterPro" id="IPR029047">
    <property type="entry name" value="HSP70_peptide-bd_sf"/>
</dbReference>
<dbReference type="Gene3D" id="2.60.34.10">
    <property type="entry name" value="Substrate Binding Domain Of DNAk, Chain A, domain 1"/>
    <property type="match status" value="1"/>
</dbReference>
<keyword evidence="1 6" id="KW-0547">Nucleotide-binding</keyword>
<dbReference type="PROSITE" id="PS00297">
    <property type="entry name" value="HSP70_1"/>
    <property type="match status" value="1"/>
</dbReference>
<comment type="caution">
    <text evidence="7">The sequence shown here is derived from an EMBL/GenBank/DDBJ whole genome shotgun (WGS) entry which is preliminary data.</text>
</comment>
<sequence>EFLLGIAVASNDSKVGAVIGIDLGTTYSCVGVYKNGHVEIIANDQGNRITPSWVAFTDSERLIGEAAKNQAALNAERTIFDVKRLIGRKFNDPEVQRDVKFLPYKVVNKDGKPYIQVKVKGETKVFSAEEISAMVLTKMKETAEAYLGKKIKDAVITVPAYFNDAQRQATKDAGTIAGLNVARIINEPTAAAIAYGLDKKGGEKNILVYDLGGGTFDVSILTIDNGVFEVLSTSGDTHLGGEDFDHRVMDYFIKLIKKKYNKDISKDNKALGKLRRECERAKRALSSQHQVRVEIESLFDGVDFSEPLTRARFEELNMDLFKKTLGPVKKALEDANLRKSDINEIVLVGGSTRIPKVQQLLKDLFDGKEPNKGINPDEAVAYGAAVQGGILSGEGGEETKDILLLDVAPLSLGVETVGGVMTKLIPRNTVIPTKKSQVFTTYEDQQSTVSIKVYEGERSLTKDCRELGRFDLTGIPPAPRGVPQIEVTFEVDANGILHVTAEDKAAKKAQSITITNDKGRLSQEEIERMVKEAEEFAEEDKKVREKIDSRNKLETYIYNMRSSIDDKDKLADKIDSDEKEKIENTLREALEWLDDNQNGEKEDFDEKLKEVEAVCNPIIKQVYEKSGGRSANDDEPTDEL</sequence>
<dbReference type="InterPro" id="IPR013126">
    <property type="entry name" value="Hsp_70_fam"/>
</dbReference>
<dbReference type="CDD" id="cd10241">
    <property type="entry name" value="ASKHA_NBD_HSP70_BiP"/>
    <property type="match status" value="1"/>
</dbReference>
<accession>A0A7J9FDF7</accession>
<keyword evidence="4" id="KW-0143">Chaperone</keyword>
<dbReference type="GO" id="GO:0005524">
    <property type="term" value="F:ATP binding"/>
    <property type="evidence" value="ECO:0007669"/>
    <property type="project" value="UniProtKB-KW"/>
</dbReference>
<dbReference type="SUPFAM" id="SSF100920">
    <property type="entry name" value="Heat shock protein 70kD (HSP70), peptide-binding domain"/>
    <property type="match status" value="1"/>
</dbReference>
<dbReference type="InterPro" id="IPR042050">
    <property type="entry name" value="BIP_NBD"/>
</dbReference>
<evidence type="ECO:0000256" key="3">
    <source>
        <dbReference type="ARBA" id="ARBA00022840"/>
    </source>
</evidence>
<dbReference type="Gene3D" id="1.20.1270.10">
    <property type="match status" value="1"/>
</dbReference>
<dbReference type="FunFam" id="2.60.34.10:FF:000002">
    <property type="entry name" value="Heat shock 70 kDa"/>
    <property type="match status" value="1"/>
</dbReference>
<dbReference type="Pfam" id="PF00012">
    <property type="entry name" value="HSP70"/>
    <property type="match status" value="1"/>
</dbReference>
<dbReference type="PANTHER" id="PTHR19375">
    <property type="entry name" value="HEAT SHOCK PROTEIN 70KDA"/>
    <property type="match status" value="1"/>
</dbReference>
<evidence type="ECO:0000256" key="5">
    <source>
        <dbReference type="ARBA" id="ARBA00061042"/>
    </source>
</evidence>
<evidence type="ECO:0000256" key="1">
    <source>
        <dbReference type="ARBA" id="ARBA00022741"/>
    </source>
</evidence>
<dbReference type="GO" id="GO:0140662">
    <property type="term" value="F:ATP-dependent protein folding chaperone"/>
    <property type="evidence" value="ECO:0007669"/>
    <property type="project" value="InterPro"/>
</dbReference>
<dbReference type="AlphaFoldDB" id="A0A7J9FDF7"/>
<dbReference type="InterPro" id="IPR043129">
    <property type="entry name" value="ATPase_NBD"/>
</dbReference>
<evidence type="ECO:0000256" key="2">
    <source>
        <dbReference type="ARBA" id="ARBA00022824"/>
    </source>
</evidence>
<keyword evidence="8" id="KW-1185">Reference proteome</keyword>
<dbReference type="InterPro" id="IPR018181">
    <property type="entry name" value="Heat_shock_70_CS"/>
</dbReference>
<comment type="similarity">
    <text evidence="6">Belongs to the heat shock protein 70 family.</text>
</comment>
<evidence type="ECO:0000256" key="4">
    <source>
        <dbReference type="ARBA" id="ARBA00023186"/>
    </source>
</evidence>
<comment type="similarity">
    <text evidence="5">Belongs to the heat shock protein 70 (TC 1.A.33) family. DnaK subfamily.</text>
</comment>
<dbReference type="FunFam" id="3.90.640.10:FF:000002">
    <property type="entry name" value="Heat shock 70 kDa"/>
    <property type="match status" value="1"/>
</dbReference>
<keyword evidence="3 6" id="KW-0067">ATP-binding</keyword>
<dbReference type="InterPro" id="IPR029048">
    <property type="entry name" value="HSP70_C_sf"/>
</dbReference>
<dbReference type="SUPFAM" id="SSF53067">
    <property type="entry name" value="Actin-like ATPase domain"/>
    <property type="match status" value="2"/>
</dbReference>
<name>A0A7J9FDF7_9ROSI</name>
<reference evidence="7 8" key="1">
    <citation type="journal article" date="2019" name="Genome Biol. Evol.">
        <title>Insights into the evolution of the New World diploid cottons (Gossypium, subgenus Houzingenia) based on genome sequencing.</title>
        <authorList>
            <person name="Grover C.E."/>
            <person name="Arick M.A. 2nd"/>
            <person name="Thrash A."/>
            <person name="Conover J.L."/>
            <person name="Sanders W.S."/>
            <person name="Peterson D.G."/>
            <person name="Frelichowski J.E."/>
            <person name="Scheffler J.A."/>
            <person name="Scheffler B.E."/>
            <person name="Wendel J.F."/>
        </authorList>
    </citation>
    <scope>NUCLEOTIDE SEQUENCE [LARGE SCALE GENOMIC DNA]</scope>
    <source>
        <strain evidence="7">8</strain>
        <tissue evidence="7">Leaf</tissue>
    </source>
</reference>
<dbReference type="FunFam" id="3.30.420.40:FF:000026">
    <property type="entry name" value="Heat shock protein 70"/>
    <property type="match status" value="1"/>
</dbReference>
<dbReference type="SUPFAM" id="SSF100934">
    <property type="entry name" value="Heat shock protein 70kD (HSP70), C-terminal subdomain"/>
    <property type="match status" value="1"/>
</dbReference>
<dbReference type="Gene3D" id="3.90.640.10">
    <property type="entry name" value="Actin, Chain A, domain 4"/>
    <property type="match status" value="1"/>
</dbReference>
<dbReference type="PROSITE" id="PS01036">
    <property type="entry name" value="HSP70_3"/>
    <property type="match status" value="1"/>
</dbReference>
<proteinExistence type="inferred from homology"/>
<dbReference type="Proteomes" id="UP000593568">
    <property type="component" value="Unassembled WGS sequence"/>
</dbReference>
<feature type="non-terminal residue" evidence="7">
    <location>
        <position position="640"/>
    </location>
</feature>
<dbReference type="PROSITE" id="PS00329">
    <property type="entry name" value="HSP70_2"/>
    <property type="match status" value="1"/>
</dbReference>
<dbReference type="EMBL" id="JABEZW010000013">
    <property type="protein sequence ID" value="MBA0783277.1"/>
    <property type="molecule type" value="Genomic_DNA"/>
</dbReference>
<dbReference type="Gene3D" id="3.30.420.40">
    <property type="match status" value="2"/>
</dbReference>
<organism evidence="7 8">
    <name type="scientific">Gossypium trilobum</name>
    <dbReference type="NCBI Taxonomy" id="34281"/>
    <lineage>
        <taxon>Eukaryota</taxon>
        <taxon>Viridiplantae</taxon>
        <taxon>Streptophyta</taxon>
        <taxon>Embryophyta</taxon>
        <taxon>Tracheophyta</taxon>
        <taxon>Spermatophyta</taxon>
        <taxon>Magnoliopsida</taxon>
        <taxon>eudicotyledons</taxon>
        <taxon>Gunneridae</taxon>
        <taxon>Pentapetalae</taxon>
        <taxon>rosids</taxon>
        <taxon>malvids</taxon>
        <taxon>Malvales</taxon>
        <taxon>Malvaceae</taxon>
        <taxon>Malvoideae</taxon>
        <taxon>Gossypium</taxon>
    </lineage>
</organism>
<evidence type="ECO:0000313" key="8">
    <source>
        <dbReference type="Proteomes" id="UP000593568"/>
    </source>
</evidence>
<dbReference type="PRINTS" id="PR00301">
    <property type="entry name" value="HEATSHOCK70"/>
</dbReference>
<evidence type="ECO:0000256" key="6">
    <source>
        <dbReference type="RuleBase" id="RU003322"/>
    </source>
</evidence>
<protein>
    <submittedName>
        <fullName evidence="7">Uncharacterized protein</fullName>
    </submittedName>
</protein>
<keyword evidence="2" id="KW-0256">Endoplasmic reticulum</keyword>
<dbReference type="NCBIfam" id="NF001413">
    <property type="entry name" value="PRK00290.1"/>
    <property type="match status" value="1"/>
</dbReference>
<gene>
    <name evidence="7" type="ORF">Gotri_001018</name>
</gene>
<evidence type="ECO:0000313" key="7">
    <source>
        <dbReference type="EMBL" id="MBA0783277.1"/>
    </source>
</evidence>